<dbReference type="EMBL" id="LBWK01000002">
    <property type="protein sequence ID" value="KKR05774.1"/>
    <property type="molecule type" value="Genomic_DNA"/>
</dbReference>
<dbReference type="GO" id="GO:0046872">
    <property type="term" value="F:metal ion binding"/>
    <property type="evidence" value="ECO:0007669"/>
    <property type="project" value="UniProtKB-KW"/>
</dbReference>
<dbReference type="InterPro" id="IPR036163">
    <property type="entry name" value="HMA_dom_sf"/>
</dbReference>
<dbReference type="Gene3D" id="3.30.70.100">
    <property type="match status" value="1"/>
</dbReference>
<feature type="transmembrane region" description="Helical" evidence="2">
    <location>
        <begin position="194"/>
        <end position="216"/>
    </location>
</feature>
<sequence length="488" mass="52646">MSGKKPRKSAGKDSNLKECTYYIDGMHCASCEVLIEKKLIKEKSVENVDASLGDGKVVFQYNGEKPSPDYLTSIFKESGYTFSERKYKKEKETPIFQVHDGLLEINRQKLAGAINVLIAVLIILFGFKAIEDTGIAGNIVLSNSSTYFSFFIFGIFAGLSSCAALIGGLLLSLSKQWSELYIESDSKVQRLKPFTMFNVGRLLSFVILGGLLGALGSALGISLNRAPALTAVVVMIVSAIMLVLGLQMLGIKWAYKFKIALPKFLTRGISSEEKFKGKSMPFLVGALTFFLPCGFTLIAQGLALTSGSFLRGSLMMLAFALGTLPMLGLISLTSVNVTKKPRLNALFSSISGVLVVLFSLYNFNSQLNVLGFKSASDIKIVQGSDAKKEIATVPVDENGVQIMKLTAKGFAYTPQTETTLKAGVPAKMVVDNQGMQGCGVYMAARGLIKSYVFLEPGENEVDLGAPTKGTYKLTCSMGMVPPVTIKVI</sequence>
<keyword evidence="2" id="KW-1133">Transmembrane helix</keyword>
<feature type="transmembrane region" description="Helical" evidence="2">
    <location>
        <begin position="228"/>
        <end position="249"/>
    </location>
</feature>
<name>A0A0G0MNY0_9BACT</name>
<keyword evidence="1" id="KW-0479">Metal-binding</keyword>
<dbReference type="Proteomes" id="UP000034799">
    <property type="component" value="Unassembled WGS sequence"/>
</dbReference>
<evidence type="ECO:0000256" key="1">
    <source>
        <dbReference type="ARBA" id="ARBA00022723"/>
    </source>
</evidence>
<dbReference type="PANTHER" id="PTHR42208">
    <property type="entry name" value="HEAVY METAL TRANSPORTER-RELATED"/>
    <property type="match status" value="1"/>
</dbReference>
<dbReference type="SUPFAM" id="SSF55008">
    <property type="entry name" value="HMA, heavy metal-associated domain"/>
    <property type="match status" value="1"/>
</dbReference>
<dbReference type="Gene3D" id="2.60.40.420">
    <property type="entry name" value="Cupredoxins - blue copper proteins"/>
    <property type="match status" value="1"/>
</dbReference>
<dbReference type="Pfam" id="PF00403">
    <property type="entry name" value="HMA"/>
    <property type="match status" value="1"/>
</dbReference>
<dbReference type="STRING" id="1619100.UT34_C0002G0281"/>
<dbReference type="InterPro" id="IPR006121">
    <property type="entry name" value="HMA_dom"/>
</dbReference>
<dbReference type="InterPro" id="IPR017969">
    <property type="entry name" value="Heavy-metal-associated_CS"/>
</dbReference>
<dbReference type="PROSITE" id="PS01047">
    <property type="entry name" value="HMA_1"/>
    <property type="match status" value="1"/>
</dbReference>
<organism evidence="4 5">
    <name type="scientific">candidate division WS6 bacterium GW2011_GWF2_39_15</name>
    <dbReference type="NCBI Taxonomy" id="1619100"/>
    <lineage>
        <taxon>Bacteria</taxon>
        <taxon>Candidatus Dojkabacteria</taxon>
    </lineage>
</organism>
<dbReference type="Pfam" id="PF13386">
    <property type="entry name" value="DsbD_2"/>
    <property type="match status" value="1"/>
</dbReference>
<keyword evidence="2" id="KW-0812">Transmembrane</keyword>
<dbReference type="AlphaFoldDB" id="A0A0G0MNY0"/>
<dbReference type="InterPro" id="IPR008972">
    <property type="entry name" value="Cupredoxin"/>
</dbReference>
<dbReference type="CDD" id="cd00371">
    <property type="entry name" value="HMA"/>
    <property type="match status" value="1"/>
</dbReference>
<feature type="transmembrane region" description="Helical" evidence="2">
    <location>
        <begin position="150"/>
        <end position="173"/>
    </location>
</feature>
<comment type="caution">
    <text evidence="4">The sequence shown here is derived from an EMBL/GenBank/DDBJ whole genome shotgun (WGS) entry which is preliminary data.</text>
</comment>
<proteinExistence type="predicted"/>
<dbReference type="InterPro" id="IPR039447">
    <property type="entry name" value="UreH-like_TM_dom"/>
</dbReference>
<evidence type="ECO:0000313" key="5">
    <source>
        <dbReference type="Proteomes" id="UP000034799"/>
    </source>
</evidence>
<reference evidence="4 5" key="1">
    <citation type="journal article" date="2015" name="Nature">
        <title>rRNA introns, odd ribosomes, and small enigmatic genomes across a large radiation of phyla.</title>
        <authorList>
            <person name="Brown C.T."/>
            <person name="Hug L.A."/>
            <person name="Thomas B.C."/>
            <person name="Sharon I."/>
            <person name="Castelle C.J."/>
            <person name="Singh A."/>
            <person name="Wilkins M.J."/>
            <person name="Williams K.H."/>
            <person name="Banfield J.F."/>
        </authorList>
    </citation>
    <scope>NUCLEOTIDE SEQUENCE [LARGE SCALE GENOMIC DNA]</scope>
</reference>
<evidence type="ECO:0000256" key="2">
    <source>
        <dbReference type="SAM" id="Phobius"/>
    </source>
</evidence>
<gene>
    <name evidence="4" type="ORF">UT34_C0002G0281</name>
</gene>
<evidence type="ECO:0000313" key="4">
    <source>
        <dbReference type="EMBL" id="KKR05774.1"/>
    </source>
</evidence>
<evidence type="ECO:0000259" key="3">
    <source>
        <dbReference type="PROSITE" id="PS50846"/>
    </source>
</evidence>
<dbReference type="PROSITE" id="PS50846">
    <property type="entry name" value="HMA_2"/>
    <property type="match status" value="1"/>
</dbReference>
<accession>A0A0G0MNY0</accession>
<dbReference type="PANTHER" id="PTHR42208:SF1">
    <property type="entry name" value="HEAVY METAL TRANSPORTER"/>
    <property type="match status" value="1"/>
</dbReference>
<protein>
    <recommendedName>
        <fullName evidence="3">HMA domain-containing protein</fullName>
    </recommendedName>
</protein>
<feature type="transmembrane region" description="Helical" evidence="2">
    <location>
        <begin position="309"/>
        <end position="331"/>
    </location>
</feature>
<feature type="transmembrane region" description="Helical" evidence="2">
    <location>
        <begin position="343"/>
        <end position="363"/>
    </location>
</feature>
<keyword evidence="2" id="KW-0472">Membrane</keyword>
<feature type="transmembrane region" description="Helical" evidence="2">
    <location>
        <begin position="110"/>
        <end position="130"/>
    </location>
</feature>
<feature type="transmembrane region" description="Helical" evidence="2">
    <location>
        <begin position="282"/>
        <end position="303"/>
    </location>
</feature>
<feature type="domain" description="HMA" evidence="3">
    <location>
        <begin position="17"/>
        <end position="83"/>
    </location>
</feature>